<reference evidence="3 4" key="1">
    <citation type="submission" date="2024-07" db="EMBL/GenBank/DDBJ databases">
        <title>Section-level genome sequencing and comparative genomics of Aspergillus sections Usti and Cavernicolus.</title>
        <authorList>
            <consortium name="Lawrence Berkeley National Laboratory"/>
            <person name="Nybo J.L."/>
            <person name="Vesth T.C."/>
            <person name="Theobald S."/>
            <person name="Frisvad J.C."/>
            <person name="Larsen T.O."/>
            <person name="Kjaerboelling I."/>
            <person name="Rothschild-Mancinelli K."/>
            <person name="Lyhne E.K."/>
            <person name="Kogle M.E."/>
            <person name="Barry K."/>
            <person name="Clum A."/>
            <person name="Na H."/>
            <person name="Ledsgaard L."/>
            <person name="Lin J."/>
            <person name="Lipzen A."/>
            <person name="Kuo A."/>
            <person name="Riley R."/>
            <person name="Mondo S."/>
            <person name="Labutti K."/>
            <person name="Haridas S."/>
            <person name="Pangalinan J."/>
            <person name="Salamov A.A."/>
            <person name="Simmons B.A."/>
            <person name="Magnuson J.K."/>
            <person name="Chen J."/>
            <person name="Drula E."/>
            <person name="Henrissat B."/>
            <person name="Wiebenga A."/>
            <person name="Lubbers R.J."/>
            <person name="Gomes A.C."/>
            <person name="Makela M.R."/>
            <person name="Stajich J."/>
            <person name="Grigoriev I.V."/>
            <person name="Mortensen U.H."/>
            <person name="De Vries R.P."/>
            <person name="Baker S.E."/>
            <person name="Andersen M.R."/>
        </authorList>
    </citation>
    <scope>NUCLEOTIDE SEQUENCE [LARGE SCALE GENOMIC DNA]</scope>
    <source>
        <strain evidence="3 4">CBS 123904</strain>
    </source>
</reference>
<comment type="caution">
    <text evidence="3">The sequence shown here is derived from an EMBL/GenBank/DDBJ whole genome shotgun (WGS) entry which is preliminary data.</text>
</comment>
<dbReference type="EMBL" id="JBFXLU010000041">
    <property type="protein sequence ID" value="KAL2849836.1"/>
    <property type="molecule type" value="Genomic_DNA"/>
</dbReference>
<keyword evidence="4" id="KW-1185">Reference proteome</keyword>
<sequence length="499" mass="55919">MDLNVRYPLGFKAHKCPRTSNPFPLPALVRKASSRDREEEVLKIRGLAPASLFFFSWDAATMAATDEKDDGPKPVGFFDRSLSETRKTVFIQWARTVLMLCVFILCVLSLYWAVQFRVEAELHALKVWVVDFDDASDAIVGPAVTDLAQSIIDSDIQSVGYVIKSPTDFGNDPVAVRQAVYDEHCYAAIIVYANATTSLRAAVSGDNDAYNPSDVAQFVIISARDQTTYSSYITPALNSFQLQLRSEFGPQWVSNLTQQSANLSRAAPQALNPAVGFETYDLRPFSRAVATPAVTIGLIYLIIIAFFNFPFLMPIHAQFMKGDHPPLRVPHWLAWRILSNIAAYFFLSLFYSLVSLAFQIPFSNSPAPDTVSADQPNAYGRGSFVVFWMLNWVGMSALGFPCENMAMILGFPWSSLFLIFWVITNVSGSFYPLNLASKFFRWGYAWPLHRIVNGLRTILFGTHSRIGLDFGVLFAWVGVSILLFPFASFVMRWKMKRGL</sequence>
<gene>
    <name evidence="3" type="ORF">BJY01DRAFT_210370</name>
</gene>
<evidence type="ECO:0000256" key="1">
    <source>
        <dbReference type="SAM" id="Phobius"/>
    </source>
</evidence>
<dbReference type="PANTHER" id="PTHR34814">
    <property type="entry name" value="NITROSOGUANIDINE RESISTANCE PROTEIN SNG1"/>
    <property type="match status" value="1"/>
</dbReference>
<feature type="domain" description="DUF3533" evidence="2">
    <location>
        <begin position="97"/>
        <end position="481"/>
    </location>
</feature>
<feature type="transmembrane region" description="Helical" evidence="1">
    <location>
        <begin position="289"/>
        <end position="312"/>
    </location>
</feature>
<feature type="transmembrane region" description="Helical" evidence="1">
    <location>
        <begin position="333"/>
        <end position="358"/>
    </location>
</feature>
<keyword evidence="1" id="KW-1133">Transmembrane helix</keyword>
<dbReference type="Pfam" id="PF12051">
    <property type="entry name" value="DUF3533"/>
    <property type="match status" value="1"/>
</dbReference>
<dbReference type="Proteomes" id="UP001610446">
    <property type="component" value="Unassembled WGS sequence"/>
</dbReference>
<keyword evidence="1" id="KW-0812">Transmembrane</keyword>
<feature type="transmembrane region" description="Helical" evidence="1">
    <location>
        <begin position="470"/>
        <end position="491"/>
    </location>
</feature>
<evidence type="ECO:0000313" key="4">
    <source>
        <dbReference type="Proteomes" id="UP001610446"/>
    </source>
</evidence>
<accession>A0ABR4KCE4</accession>
<dbReference type="InterPro" id="IPR053001">
    <property type="entry name" value="MNNG_permease-like"/>
</dbReference>
<dbReference type="PANTHER" id="PTHR34814:SF1">
    <property type="entry name" value="NITROSOGUANIDINE RESISTANCE PROTEIN SNG1"/>
    <property type="match status" value="1"/>
</dbReference>
<name>A0ABR4KCE4_9EURO</name>
<proteinExistence type="predicted"/>
<evidence type="ECO:0000259" key="2">
    <source>
        <dbReference type="Pfam" id="PF12051"/>
    </source>
</evidence>
<keyword evidence="1" id="KW-0472">Membrane</keyword>
<organism evidence="3 4">
    <name type="scientific">Aspergillus pseudoustus</name>
    <dbReference type="NCBI Taxonomy" id="1810923"/>
    <lineage>
        <taxon>Eukaryota</taxon>
        <taxon>Fungi</taxon>
        <taxon>Dikarya</taxon>
        <taxon>Ascomycota</taxon>
        <taxon>Pezizomycotina</taxon>
        <taxon>Eurotiomycetes</taxon>
        <taxon>Eurotiomycetidae</taxon>
        <taxon>Eurotiales</taxon>
        <taxon>Aspergillaceae</taxon>
        <taxon>Aspergillus</taxon>
        <taxon>Aspergillus subgen. Nidulantes</taxon>
    </lineage>
</organism>
<feature type="transmembrane region" description="Helical" evidence="1">
    <location>
        <begin position="378"/>
        <end position="398"/>
    </location>
</feature>
<protein>
    <recommendedName>
        <fullName evidence="2">DUF3533 domain-containing protein</fullName>
    </recommendedName>
</protein>
<feature type="transmembrane region" description="Helical" evidence="1">
    <location>
        <begin position="96"/>
        <end position="114"/>
    </location>
</feature>
<evidence type="ECO:0000313" key="3">
    <source>
        <dbReference type="EMBL" id="KAL2849836.1"/>
    </source>
</evidence>
<dbReference type="InterPro" id="IPR022703">
    <property type="entry name" value="DUF3533"/>
</dbReference>